<dbReference type="InterPro" id="IPR041367">
    <property type="entry name" value="Znf-CCCH_4"/>
</dbReference>
<dbReference type="InterPro" id="IPR036855">
    <property type="entry name" value="Znf_CCCH_sf"/>
</dbReference>
<feature type="compositionally biased region" description="Gly residues" evidence="7">
    <location>
        <begin position="472"/>
        <end position="481"/>
    </location>
</feature>
<comment type="subcellular location">
    <subcellularLocation>
        <location evidence="1">Nucleus</location>
        <location evidence="1">Nuclear pore complex</location>
    </subcellularLocation>
</comment>
<dbReference type="Proteomes" id="UP001174936">
    <property type="component" value="Unassembled WGS sequence"/>
</dbReference>
<evidence type="ECO:0000313" key="10">
    <source>
        <dbReference type="Proteomes" id="UP001174936"/>
    </source>
</evidence>
<name>A0AA39YBU9_9PEZI</name>
<evidence type="ECO:0000256" key="2">
    <source>
        <dbReference type="ARBA" id="ARBA00022723"/>
    </source>
</evidence>
<evidence type="ECO:0000259" key="8">
    <source>
        <dbReference type="PROSITE" id="PS50103"/>
    </source>
</evidence>
<accession>A0AA39YBU9</accession>
<dbReference type="SUPFAM" id="SSF90229">
    <property type="entry name" value="CCCH zinc finger"/>
    <property type="match status" value="1"/>
</dbReference>
<dbReference type="GO" id="GO:0008270">
    <property type="term" value="F:zinc ion binding"/>
    <property type="evidence" value="ECO:0007669"/>
    <property type="project" value="UniProtKB-KW"/>
</dbReference>
<keyword evidence="4 6" id="KW-0862">Zinc</keyword>
<keyword evidence="5" id="KW-0539">Nucleus</keyword>
<keyword evidence="10" id="KW-1185">Reference proteome</keyword>
<dbReference type="SMART" id="SM00356">
    <property type="entry name" value="ZnF_C3H1"/>
    <property type="match status" value="1"/>
</dbReference>
<evidence type="ECO:0000256" key="4">
    <source>
        <dbReference type="ARBA" id="ARBA00022833"/>
    </source>
</evidence>
<feature type="region of interest" description="Disordered" evidence="7">
    <location>
        <begin position="430"/>
        <end position="528"/>
    </location>
</feature>
<keyword evidence="2 6" id="KW-0479">Metal-binding</keyword>
<comment type="caution">
    <text evidence="9">The sequence shown here is derived from an EMBL/GenBank/DDBJ whole genome shotgun (WGS) entry which is preliminary data.</text>
</comment>
<keyword evidence="5" id="KW-0906">Nuclear pore complex</keyword>
<keyword evidence="3 6" id="KW-0863">Zinc-finger</keyword>
<dbReference type="PANTHER" id="PTHR21099:SF2">
    <property type="entry name" value="SI:CH211-113E8.11"/>
    <property type="match status" value="1"/>
</dbReference>
<dbReference type="InterPro" id="IPR025574">
    <property type="entry name" value="Nucleoporin_FG_rpt"/>
</dbReference>
<feature type="compositionally biased region" description="Polar residues" evidence="7">
    <location>
        <begin position="279"/>
        <end position="294"/>
    </location>
</feature>
<evidence type="ECO:0000313" key="9">
    <source>
        <dbReference type="EMBL" id="KAK0649668.1"/>
    </source>
</evidence>
<sequence>MTVCKFWQNGNCRNGNNCRFEHPPKNQPQFTNRFGALANTPAMGSNNPFNLLTHWAPTELPYGLSVEVIQRDLSSDLPSWILSCYGPGKDAPEQLFGGYPREQSFEEVRLHYLTGAASGNPDGALAEINRLYQTAQNQIQTTLSNINGAIQFIVDAGNKHPNRADICKASMPNGGTTGEFAKDKASSTNAFGSTANAFQTNTAASNVFGSPAGGGGFGQPSAMGQKPSPFGAPAFGQPSQPAATSPFGQSATTSAAFGQASTLGAKTNPFGTPAFGQPAQPTGGSAFGQPSQPAAGSVFGQPAATTSAFGQPAATSSAFGQPAALGQKPNPFGAPAGSGQSPFAAAAQQPASSPFGQPAQSTPSPFGQPATTAAASPFGQTATTTSPSTNAFGQQQTATPTASPFGAPAASTNTGFGAAAPAATSAPAANPFGAPAPAQAAPANPFGQPTPPATNPFGAPATQPAAAPAFGSGSGFGGGFGAAPPAGAPTGPAARSPVAQAQGPYAPDATRQHPDLSTYTSNGPDGRLSMFRGRPVVWQPIPKDKDEKEFPSVRHPNGVLSKIWSPNGAPSYQPDTEAADRSVYDDPAVQQQWKHFVDTGRFENGVMPEVPPKREYCLWNF</sequence>
<keyword evidence="5" id="KW-0811">Translocation</keyword>
<dbReference type="PROSITE" id="PS50103">
    <property type="entry name" value="ZF_C3H1"/>
    <property type="match status" value="1"/>
</dbReference>
<proteinExistence type="predicted"/>
<evidence type="ECO:0000256" key="7">
    <source>
        <dbReference type="SAM" id="MobiDB-lite"/>
    </source>
</evidence>
<feature type="compositionally biased region" description="Low complexity" evidence="7">
    <location>
        <begin position="430"/>
        <end position="447"/>
    </location>
</feature>
<dbReference type="Pfam" id="PF13634">
    <property type="entry name" value="Nucleoporin_FG"/>
    <property type="match status" value="2"/>
</dbReference>
<feature type="domain" description="C3H1-type" evidence="8">
    <location>
        <begin position="1"/>
        <end position="25"/>
    </location>
</feature>
<dbReference type="GO" id="GO:0005643">
    <property type="term" value="C:nuclear pore"/>
    <property type="evidence" value="ECO:0007669"/>
    <property type="project" value="UniProtKB-SubCell"/>
</dbReference>
<keyword evidence="5" id="KW-0509">mRNA transport</keyword>
<feature type="compositionally biased region" description="Polar residues" evidence="7">
    <location>
        <begin position="362"/>
        <end position="402"/>
    </location>
</feature>
<feature type="compositionally biased region" description="Low complexity" evidence="7">
    <location>
        <begin position="459"/>
        <end position="471"/>
    </location>
</feature>
<organism evidence="9 10">
    <name type="scientific">Cercophora newfieldiana</name>
    <dbReference type="NCBI Taxonomy" id="92897"/>
    <lineage>
        <taxon>Eukaryota</taxon>
        <taxon>Fungi</taxon>
        <taxon>Dikarya</taxon>
        <taxon>Ascomycota</taxon>
        <taxon>Pezizomycotina</taxon>
        <taxon>Sordariomycetes</taxon>
        <taxon>Sordariomycetidae</taxon>
        <taxon>Sordariales</taxon>
        <taxon>Lasiosphaeriaceae</taxon>
        <taxon>Cercophora</taxon>
    </lineage>
</organism>
<dbReference type="CDD" id="cd23954">
    <property type="entry name" value="AMO1_CTD"/>
    <property type="match status" value="1"/>
</dbReference>
<evidence type="ECO:0000256" key="6">
    <source>
        <dbReference type="PROSITE-ProRule" id="PRU00723"/>
    </source>
</evidence>
<dbReference type="Gene3D" id="4.10.1000.10">
    <property type="entry name" value="Zinc finger, CCCH-type"/>
    <property type="match status" value="1"/>
</dbReference>
<keyword evidence="5" id="KW-0813">Transport</keyword>
<evidence type="ECO:0000256" key="3">
    <source>
        <dbReference type="ARBA" id="ARBA00022771"/>
    </source>
</evidence>
<feature type="zinc finger region" description="C3H1-type" evidence="6">
    <location>
        <begin position="1"/>
        <end position="25"/>
    </location>
</feature>
<feature type="compositionally biased region" description="Low complexity" evidence="7">
    <location>
        <begin position="333"/>
        <end position="361"/>
    </location>
</feature>
<feature type="region of interest" description="Disordered" evidence="7">
    <location>
        <begin position="211"/>
        <end position="410"/>
    </location>
</feature>
<gene>
    <name evidence="9" type="ORF">B0T16DRAFT_327054</name>
</gene>
<keyword evidence="5" id="KW-0653">Protein transport</keyword>
<feature type="compositionally biased region" description="Polar residues" evidence="7">
    <location>
        <begin position="303"/>
        <end position="319"/>
    </location>
</feature>
<evidence type="ECO:0000256" key="5">
    <source>
        <dbReference type="ARBA" id="ARBA00023132"/>
    </source>
</evidence>
<dbReference type="InterPro" id="IPR000571">
    <property type="entry name" value="Znf_CCCH"/>
</dbReference>
<protein>
    <recommendedName>
        <fullName evidence="8">C3H1-type domain-containing protein</fullName>
    </recommendedName>
</protein>
<dbReference type="PANTHER" id="PTHR21099">
    <property type="entry name" value="RAD201"/>
    <property type="match status" value="1"/>
</dbReference>
<dbReference type="Pfam" id="PF18044">
    <property type="entry name" value="zf-CCCH_4"/>
    <property type="match status" value="1"/>
</dbReference>
<evidence type="ECO:0000256" key="1">
    <source>
        <dbReference type="ARBA" id="ARBA00004567"/>
    </source>
</evidence>
<dbReference type="EMBL" id="JAULSV010000003">
    <property type="protein sequence ID" value="KAK0649668.1"/>
    <property type="molecule type" value="Genomic_DNA"/>
</dbReference>
<feature type="compositionally biased region" description="Low complexity" evidence="7">
    <location>
        <begin position="482"/>
        <end position="497"/>
    </location>
</feature>
<dbReference type="AlphaFoldDB" id="A0AA39YBU9"/>
<reference evidence="9" key="1">
    <citation type="submission" date="2023-06" db="EMBL/GenBank/DDBJ databases">
        <title>Genome-scale phylogeny and comparative genomics of the fungal order Sordariales.</title>
        <authorList>
            <consortium name="Lawrence Berkeley National Laboratory"/>
            <person name="Hensen N."/>
            <person name="Bonometti L."/>
            <person name="Westerberg I."/>
            <person name="Brannstrom I.O."/>
            <person name="Guillou S."/>
            <person name="Cros-Aarteil S."/>
            <person name="Calhoun S."/>
            <person name="Haridas S."/>
            <person name="Kuo A."/>
            <person name="Mondo S."/>
            <person name="Pangilinan J."/>
            <person name="Riley R."/>
            <person name="Labutti K."/>
            <person name="Andreopoulos B."/>
            <person name="Lipzen A."/>
            <person name="Chen C."/>
            <person name="Yanf M."/>
            <person name="Daum C."/>
            <person name="Ng V."/>
            <person name="Clum A."/>
            <person name="Steindorff A."/>
            <person name="Ohm R."/>
            <person name="Martin F."/>
            <person name="Silar P."/>
            <person name="Natvig D."/>
            <person name="Lalanne C."/>
            <person name="Gautier V."/>
            <person name="Ament-Velasquez S.L."/>
            <person name="Kruys A."/>
            <person name="Hutchinson M.I."/>
            <person name="Powell A.J."/>
            <person name="Barry K."/>
            <person name="Miller A.N."/>
            <person name="Grigoriev I.V."/>
            <person name="Debuchy R."/>
            <person name="Gladieux P."/>
            <person name="Thoren M.H."/>
            <person name="Johannesson H."/>
        </authorList>
    </citation>
    <scope>NUCLEOTIDE SEQUENCE</scope>
    <source>
        <strain evidence="9">SMH2532-1</strain>
    </source>
</reference>
<feature type="compositionally biased region" description="Polar residues" evidence="7">
    <location>
        <begin position="237"/>
        <end position="265"/>
    </location>
</feature>